<dbReference type="GO" id="GO:0032259">
    <property type="term" value="P:methylation"/>
    <property type="evidence" value="ECO:0007669"/>
    <property type="project" value="UniProtKB-KW"/>
</dbReference>
<evidence type="ECO:0000313" key="7">
    <source>
        <dbReference type="EMBL" id="OZS76211.1"/>
    </source>
</evidence>
<keyword evidence="4" id="KW-0564">Palmitate</keyword>
<dbReference type="AlphaFoldDB" id="A0A264VXZ7"/>
<evidence type="ECO:0000256" key="6">
    <source>
        <dbReference type="SAM" id="SignalP"/>
    </source>
</evidence>
<dbReference type="InterPro" id="IPR010646">
    <property type="entry name" value="UPF0257"/>
</dbReference>
<accession>A0A264VXZ7</accession>
<keyword evidence="1" id="KW-1003">Cell membrane</keyword>
<keyword evidence="5" id="KW-0449">Lipoprotein</keyword>
<gene>
    <name evidence="7" type="ORF">CHI95_03295</name>
</gene>
<evidence type="ECO:0000256" key="3">
    <source>
        <dbReference type="ARBA" id="ARBA00023136"/>
    </source>
</evidence>
<evidence type="ECO:0000313" key="8">
    <source>
        <dbReference type="Proteomes" id="UP000216001"/>
    </source>
</evidence>
<keyword evidence="2 6" id="KW-0732">Signal</keyword>
<name>A0A264VXZ7_PRORE</name>
<dbReference type="RefSeq" id="WP_094960752.1">
    <property type="nucleotide sequence ID" value="NZ_NOWC01000002.1"/>
</dbReference>
<reference evidence="7 8" key="1">
    <citation type="submission" date="2017-07" db="EMBL/GenBank/DDBJ databases">
        <title>blaIMP-27 on transferable plasmids in Proteus mirabilis and Providencia rettgeri.</title>
        <authorList>
            <person name="Potter R."/>
        </authorList>
    </citation>
    <scope>NUCLEOTIDE SEQUENCE [LARGE SCALE GENOMIC DNA]</scope>
    <source>
        <strain evidence="7 8">PR1</strain>
    </source>
</reference>
<keyword evidence="3" id="KW-0472">Membrane</keyword>
<proteinExistence type="predicted"/>
<evidence type="ECO:0000256" key="4">
    <source>
        <dbReference type="ARBA" id="ARBA00023139"/>
    </source>
</evidence>
<organism evidence="7 8">
    <name type="scientific">Providencia rettgeri</name>
    <dbReference type="NCBI Taxonomy" id="587"/>
    <lineage>
        <taxon>Bacteria</taxon>
        <taxon>Pseudomonadati</taxon>
        <taxon>Pseudomonadota</taxon>
        <taxon>Gammaproteobacteria</taxon>
        <taxon>Enterobacterales</taxon>
        <taxon>Morganellaceae</taxon>
        <taxon>Providencia</taxon>
    </lineage>
</organism>
<dbReference type="GO" id="GO:0008168">
    <property type="term" value="F:methyltransferase activity"/>
    <property type="evidence" value="ECO:0007669"/>
    <property type="project" value="UniProtKB-KW"/>
</dbReference>
<feature type="chain" id="PRO_5012244150" evidence="6">
    <location>
        <begin position="21"/>
        <end position="252"/>
    </location>
</feature>
<dbReference type="EMBL" id="NOWC01000002">
    <property type="protein sequence ID" value="OZS76211.1"/>
    <property type="molecule type" value="Genomic_DNA"/>
</dbReference>
<dbReference type="GO" id="GO:0005886">
    <property type="term" value="C:plasma membrane"/>
    <property type="evidence" value="ECO:0007669"/>
    <property type="project" value="InterPro"/>
</dbReference>
<dbReference type="Pfam" id="PF06788">
    <property type="entry name" value="UPF0257"/>
    <property type="match status" value="1"/>
</dbReference>
<evidence type="ECO:0000256" key="1">
    <source>
        <dbReference type="ARBA" id="ARBA00022475"/>
    </source>
</evidence>
<keyword evidence="7" id="KW-0489">Methyltransferase</keyword>
<keyword evidence="7" id="KW-0808">Transferase</keyword>
<dbReference type="Proteomes" id="UP000216001">
    <property type="component" value="Unassembled WGS sequence"/>
</dbReference>
<evidence type="ECO:0000256" key="5">
    <source>
        <dbReference type="ARBA" id="ARBA00023288"/>
    </source>
</evidence>
<feature type="signal peptide" evidence="6">
    <location>
        <begin position="1"/>
        <end position="20"/>
    </location>
</feature>
<protein>
    <submittedName>
        <fullName evidence="7">Methyltransferase</fullName>
    </submittedName>
</protein>
<sequence>MSKKYLLGIIYLSLFPVSLASLAFQEQQYNPVVFNLAQLYDFNPVRGAVKQIKSVVYNEDKSINYESMLKIGHDGCVESFTFDQKKDEYLNGAHNYLFVKRVKNKLIGRDVSGPVEMVIGDNCQIMSKKDSNGELIYQYNQDGIIAGSLLADTKKQYSKNDYNEFKLPTTIKYFKDNAIISETIVTYGKDMSKPFDHMMDIRALGQTILLVNSKCDYNAKNIAYKCDFILSLNSNGNEIKLLKNSTTEVDFY</sequence>
<evidence type="ECO:0000256" key="2">
    <source>
        <dbReference type="ARBA" id="ARBA00022729"/>
    </source>
</evidence>
<comment type="caution">
    <text evidence="7">The sequence shown here is derived from an EMBL/GenBank/DDBJ whole genome shotgun (WGS) entry which is preliminary data.</text>
</comment>